<organism evidence="2 3">
    <name type="scientific">Candida orthopsilosis (strain 90-125)</name>
    <name type="common">Yeast</name>
    <dbReference type="NCBI Taxonomy" id="1136231"/>
    <lineage>
        <taxon>Eukaryota</taxon>
        <taxon>Fungi</taxon>
        <taxon>Dikarya</taxon>
        <taxon>Ascomycota</taxon>
        <taxon>Saccharomycotina</taxon>
        <taxon>Pichiomycetes</taxon>
        <taxon>Debaryomycetaceae</taxon>
        <taxon>Candida/Lodderomyces clade</taxon>
        <taxon>Candida</taxon>
    </lineage>
</organism>
<dbReference type="PANTHER" id="PTHR36169:SF1">
    <property type="entry name" value="ACETATE KINASE EUTQ"/>
    <property type="match status" value="1"/>
</dbReference>
<sequence>MTSLTGFLIILSLPFRLLWVAIKYPFDGGAKGKYHNSLAKAIKLTICKFAISLSVQDSSLLALINTNFVINTIVKTFYPSLTKLNNYGKRYNKQSIWLVEAEDRSKSDPIIIFCHGGGYFLETQPQQIESLLTVYYLLDEEKRSKTSILVLEYGLACHGRLIGTQVHELAATYSKLVLEGNDNFVLMGDSCGGNLVIVFLQYLKHQQKVPQLPWPRSLVLICPWVKIVPDQVQLTPGHSYHDNEKYDMVQSNFMLDPERQNALFGDTKHADLFISPGNVEYKVSDWSDIPTLHKKGYSTFVITGEHEVFRDDTLEWAKYALGSPLEPSKQDSGGQFNSNIHEFKSDGEKGAYVDVVIEPWGIHESVIFFEHAAIGELKKFPHLQLKDLDPEEYFGIVRITEYLNKTLVVKDDKEGEKF</sequence>
<feature type="signal peptide" evidence="1">
    <location>
        <begin position="1"/>
        <end position="23"/>
    </location>
</feature>
<dbReference type="GeneID" id="14541278"/>
<accession>H8X7X7</accession>
<dbReference type="RefSeq" id="XP_003870206.1">
    <property type="nucleotide sequence ID" value="XM_003870157.1"/>
</dbReference>
<dbReference type="KEGG" id="cot:CORT_0E04920"/>
<dbReference type="InterPro" id="IPR029058">
    <property type="entry name" value="AB_hydrolase_fold"/>
</dbReference>
<proteinExistence type="predicted"/>
<feature type="chain" id="PRO_5003616451" evidence="1">
    <location>
        <begin position="24"/>
        <end position="418"/>
    </location>
</feature>
<protein>
    <submittedName>
        <fullName evidence="2">Uncharacterized protein</fullName>
    </submittedName>
</protein>
<reference evidence="2 3" key="1">
    <citation type="journal article" date="2012" name="PLoS ONE">
        <title>Sequence and analysis of the genome of the pathogenic yeast Candida orthopsilosis.</title>
        <authorList>
            <person name="Riccombeni A."/>
            <person name="Vidanes G."/>
            <person name="Proux-Wera E."/>
            <person name="Wolfe K.H."/>
            <person name="Butler G."/>
        </authorList>
    </citation>
    <scope>NUCLEOTIDE SEQUENCE [LARGE SCALE GENOMIC DNA]</scope>
    <source>
        <strain evidence="2 3">Co 90-125</strain>
    </source>
</reference>
<keyword evidence="3" id="KW-1185">Reference proteome</keyword>
<dbReference type="EMBL" id="HE681723">
    <property type="protein sequence ID" value="CCG24076.1"/>
    <property type="molecule type" value="Genomic_DNA"/>
</dbReference>
<dbReference type="Proteomes" id="UP000005018">
    <property type="component" value="Chromosome 5"/>
</dbReference>
<evidence type="ECO:0000313" key="3">
    <source>
        <dbReference type="Proteomes" id="UP000005018"/>
    </source>
</evidence>
<dbReference type="Pfam" id="PF10340">
    <property type="entry name" value="Say1_Mug180"/>
    <property type="match status" value="1"/>
</dbReference>
<dbReference type="OrthoDB" id="2152029at2759"/>
<dbReference type="SUPFAM" id="SSF53474">
    <property type="entry name" value="alpha/beta-Hydrolases"/>
    <property type="match status" value="1"/>
</dbReference>
<dbReference type="InterPro" id="IPR010424">
    <property type="entry name" value="EutQ"/>
</dbReference>
<dbReference type="Gene3D" id="3.40.50.1820">
    <property type="entry name" value="alpha/beta hydrolase"/>
    <property type="match status" value="1"/>
</dbReference>
<evidence type="ECO:0000313" key="2">
    <source>
        <dbReference type="EMBL" id="CCG24076.1"/>
    </source>
</evidence>
<gene>
    <name evidence="2" type="ORF">CORT_0E04920</name>
</gene>
<evidence type="ECO:0000256" key="1">
    <source>
        <dbReference type="SAM" id="SignalP"/>
    </source>
</evidence>
<dbReference type="eggNOG" id="KOG1515">
    <property type="taxonomic scope" value="Eukaryota"/>
</dbReference>
<dbReference type="AlphaFoldDB" id="H8X7X7"/>
<dbReference type="HOGENOM" id="CLU_053543_0_0_1"/>
<dbReference type="PANTHER" id="PTHR36169">
    <property type="entry name" value="ETHANOLAMINE UTILIZATION PROTEIN EUTQ"/>
    <property type="match status" value="1"/>
</dbReference>
<dbReference type="InterPro" id="IPR019436">
    <property type="entry name" value="Say1-like"/>
</dbReference>
<keyword evidence="1" id="KW-0732">Signal</keyword>
<name>H8X7X7_CANO9</name>